<evidence type="ECO:0008006" key="4">
    <source>
        <dbReference type="Google" id="ProtNLM"/>
    </source>
</evidence>
<reference evidence="3" key="1">
    <citation type="journal article" date="2019" name="Int. J. Syst. Evol. Microbiol.">
        <title>The Global Catalogue of Microorganisms (GCM) 10K type strain sequencing project: providing services to taxonomists for standard genome sequencing and annotation.</title>
        <authorList>
            <consortium name="The Broad Institute Genomics Platform"/>
            <consortium name="The Broad Institute Genome Sequencing Center for Infectious Disease"/>
            <person name="Wu L."/>
            <person name="Ma J."/>
        </authorList>
    </citation>
    <scope>NUCLEOTIDE SEQUENCE [LARGE SCALE GENOMIC DNA]</scope>
    <source>
        <strain evidence="3">TISTR 2562</strain>
    </source>
</reference>
<gene>
    <name evidence="2" type="ORF">ACFSUD_08215</name>
</gene>
<dbReference type="SUPFAM" id="SSF140566">
    <property type="entry name" value="FlgN-like"/>
    <property type="match status" value="1"/>
</dbReference>
<dbReference type="Proteomes" id="UP001597474">
    <property type="component" value="Unassembled WGS sequence"/>
</dbReference>
<comment type="caution">
    <text evidence="2">The sequence shown here is derived from an EMBL/GenBank/DDBJ whole genome shotgun (WGS) entry which is preliminary data.</text>
</comment>
<dbReference type="RefSeq" id="WP_386373277.1">
    <property type="nucleotide sequence ID" value="NZ_JBHUMP010000005.1"/>
</dbReference>
<feature type="region of interest" description="Disordered" evidence="1">
    <location>
        <begin position="15"/>
        <end position="35"/>
    </location>
</feature>
<evidence type="ECO:0000313" key="2">
    <source>
        <dbReference type="EMBL" id="MFD2739548.1"/>
    </source>
</evidence>
<keyword evidence="3" id="KW-1185">Reference proteome</keyword>
<name>A0ABW5U0Z1_9RHOB</name>
<sequence length="169" mass="18449">MTHVSPASALSRLGMRIRERRQRSDAGEPSLTGEDEANIAAFEQLVQSTLTLLRAENDALGAGDVDRIAQLFGEKEELMKALEQRQPVIEPFLQDGGDNVSRLRELLGELAAQLTENGRLLRGMAEASSSILGEIEQLRKRESLDGIYDRAGKLRDNSATGSGGFVKNI</sequence>
<dbReference type="InterPro" id="IPR036679">
    <property type="entry name" value="FlgN-like_sf"/>
</dbReference>
<dbReference type="EMBL" id="JBHUMP010000005">
    <property type="protein sequence ID" value="MFD2739548.1"/>
    <property type="molecule type" value="Genomic_DNA"/>
</dbReference>
<organism evidence="2 3">
    <name type="scientific">Sulfitobacter aestuarii</name>
    <dbReference type="NCBI Taxonomy" id="2161676"/>
    <lineage>
        <taxon>Bacteria</taxon>
        <taxon>Pseudomonadati</taxon>
        <taxon>Pseudomonadota</taxon>
        <taxon>Alphaproteobacteria</taxon>
        <taxon>Rhodobacterales</taxon>
        <taxon>Roseobacteraceae</taxon>
        <taxon>Sulfitobacter</taxon>
    </lineage>
</organism>
<proteinExistence type="predicted"/>
<dbReference type="Gene3D" id="1.20.58.300">
    <property type="entry name" value="FlgN-like"/>
    <property type="match status" value="1"/>
</dbReference>
<evidence type="ECO:0000313" key="3">
    <source>
        <dbReference type="Proteomes" id="UP001597474"/>
    </source>
</evidence>
<accession>A0ABW5U0Z1</accession>
<protein>
    <recommendedName>
        <fullName evidence="4">Flagellar protein FlgN</fullName>
    </recommendedName>
</protein>
<evidence type="ECO:0000256" key="1">
    <source>
        <dbReference type="SAM" id="MobiDB-lite"/>
    </source>
</evidence>